<proteinExistence type="predicted"/>
<feature type="region of interest" description="Disordered" evidence="1">
    <location>
        <begin position="312"/>
        <end position="353"/>
    </location>
</feature>
<dbReference type="AlphaFoldDB" id="A0A166V0B2"/>
<feature type="compositionally biased region" description="Basic and acidic residues" evidence="1">
    <location>
        <begin position="330"/>
        <end position="340"/>
    </location>
</feature>
<dbReference type="EMBL" id="AZGY01000001">
    <property type="protein sequence ID" value="OAA33162.1"/>
    <property type="molecule type" value="Genomic_DNA"/>
</dbReference>
<organism evidence="2 3">
    <name type="scientific">Moelleriella libera RCEF 2490</name>
    <dbReference type="NCBI Taxonomy" id="1081109"/>
    <lineage>
        <taxon>Eukaryota</taxon>
        <taxon>Fungi</taxon>
        <taxon>Dikarya</taxon>
        <taxon>Ascomycota</taxon>
        <taxon>Pezizomycotina</taxon>
        <taxon>Sordariomycetes</taxon>
        <taxon>Hypocreomycetidae</taxon>
        <taxon>Hypocreales</taxon>
        <taxon>Clavicipitaceae</taxon>
        <taxon>Moelleriella</taxon>
    </lineage>
</organism>
<accession>A0A166V0B2</accession>
<sequence>MGRGDCDLCGMFFVGHPSRQGQSDFARQVRAGVRWVCVMWPAARSGLFDKNAPCAGCEIVGVGALLDGLWVLPLPGGQDGGLDVARDAASADKGAPDGVPAGWRGADSRKAIIVMPPVLPKDEATARLQQPVQLPRHGADIAHRAKHLYAQDAVQTGLVDARLPQDLAVFDPARHEAVFVLEAGAVVLLGFLEQRAGKKGVRLDGVDAVDEVRVQGEAVQLVARAGAELEHGAAAGGDEGRDDGGVFVGDEAVGFAFPKGGRGGSSQNSIQSLCFHPTYLSLSLSLCECVCGSVFSARVSCTTGKRGGGRRIWGNEVKGHAAARAQPLSKQEEEGKERGGEIGLNSSRSETQA</sequence>
<evidence type="ECO:0000313" key="3">
    <source>
        <dbReference type="Proteomes" id="UP000078544"/>
    </source>
</evidence>
<name>A0A166V0B2_9HYPO</name>
<feature type="compositionally biased region" description="Polar residues" evidence="1">
    <location>
        <begin position="344"/>
        <end position="353"/>
    </location>
</feature>
<protein>
    <submittedName>
        <fullName evidence="2">Uncharacterized protein</fullName>
    </submittedName>
</protein>
<gene>
    <name evidence="2" type="ORF">AAL_00627</name>
</gene>
<evidence type="ECO:0000256" key="1">
    <source>
        <dbReference type="SAM" id="MobiDB-lite"/>
    </source>
</evidence>
<reference evidence="2 3" key="1">
    <citation type="journal article" date="2016" name="Genome Biol. Evol.">
        <title>Divergent and convergent evolution of fungal pathogenicity.</title>
        <authorList>
            <person name="Shang Y."/>
            <person name="Xiao G."/>
            <person name="Zheng P."/>
            <person name="Cen K."/>
            <person name="Zhan S."/>
            <person name="Wang C."/>
        </authorList>
    </citation>
    <scope>NUCLEOTIDE SEQUENCE [LARGE SCALE GENOMIC DNA]</scope>
    <source>
        <strain evidence="2 3">RCEF 2490</strain>
    </source>
</reference>
<keyword evidence="3" id="KW-1185">Reference proteome</keyword>
<dbReference type="Proteomes" id="UP000078544">
    <property type="component" value="Unassembled WGS sequence"/>
</dbReference>
<evidence type="ECO:0000313" key="2">
    <source>
        <dbReference type="EMBL" id="OAA33162.1"/>
    </source>
</evidence>
<comment type="caution">
    <text evidence="2">The sequence shown here is derived from an EMBL/GenBank/DDBJ whole genome shotgun (WGS) entry which is preliminary data.</text>
</comment>